<name>A0ABX0Q5N4_9GAMM</name>
<dbReference type="Pfam" id="PF03473">
    <property type="entry name" value="MOSC"/>
    <property type="match status" value="1"/>
</dbReference>
<evidence type="ECO:0000313" key="2">
    <source>
        <dbReference type="EMBL" id="NID05844.1"/>
    </source>
</evidence>
<dbReference type="PROSITE" id="PS51340">
    <property type="entry name" value="MOSC"/>
    <property type="match status" value="1"/>
</dbReference>
<proteinExistence type="predicted"/>
<dbReference type="PANTHER" id="PTHR30212">
    <property type="entry name" value="PROTEIN YIIM"/>
    <property type="match status" value="1"/>
</dbReference>
<evidence type="ECO:0000259" key="1">
    <source>
        <dbReference type="PROSITE" id="PS51340"/>
    </source>
</evidence>
<evidence type="ECO:0000313" key="3">
    <source>
        <dbReference type="Proteomes" id="UP001429601"/>
    </source>
</evidence>
<sequence>MNPSFPIGHILVGAVRPLGDSGKPSAIHKAPVDRPVRATRIGFDADSQADQKHHGGLEQAIHHYPFDHYDGWRNEIGPVPVLEKPGAFGENLSTLGLTEREVAVGDVFRLGGATLQVSQGRQPCWKLNVRFGVDDMASRVQVSGRSGWYYRVLEEGDVQPGAVLECIDRVMPEWTVERVWRALYVDRHDVATLAALAGLHTLSEGWRRLAGRRAEAIASRDPDSV</sequence>
<keyword evidence="3" id="KW-1185">Reference proteome</keyword>
<dbReference type="InterPro" id="IPR005302">
    <property type="entry name" value="MoCF_Sase_C"/>
</dbReference>
<organism evidence="2 3">
    <name type="scientific">Luteibacter jiangsuensis</name>
    <dbReference type="NCBI Taxonomy" id="637577"/>
    <lineage>
        <taxon>Bacteria</taxon>
        <taxon>Pseudomonadati</taxon>
        <taxon>Pseudomonadota</taxon>
        <taxon>Gammaproteobacteria</taxon>
        <taxon>Lysobacterales</taxon>
        <taxon>Rhodanobacteraceae</taxon>
        <taxon>Luteibacter</taxon>
    </lineage>
</organism>
<dbReference type="EMBL" id="JAAQQR010000005">
    <property type="protein sequence ID" value="NID05844.1"/>
    <property type="molecule type" value="Genomic_DNA"/>
</dbReference>
<dbReference type="SUPFAM" id="SSF50800">
    <property type="entry name" value="PK beta-barrel domain-like"/>
    <property type="match status" value="1"/>
</dbReference>
<dbReference type="Proteomes" id="UP001429601">
    <property type="component" value="Unassembled WGS sequence"/>
</dbReference>
<reference evidence="2 3" key="1">
    <citation type="journal article" date="2011" name="Curr. Microbiol.">
        <title>Luteibacter jiangsuensis sp. nov.: a methamidophos-degrading bacterium isolated from a methamidophos-manufacturing factory.</title>
        <authorList>
            <person name="Wang L."/>
            <person name="Wang G.L."/>
            <person name="Li S.P."/>
            <person name="Jiang J.D."/>
        </authorList>
    </citation>
    <scope>NUCLEOTIDE SEQUENCE [LARGE SCALE GENOMIC DNA]</scope>
    <source>
        <strain evidence="2 3">CGMCC 1.10133</strain>
    </source>
</reference>
<gene>
    <name evidence="2" type="ORF">HBF26_13165</name>
</gene>
<dbReference type="InterPro" id="IPR005163">
    <property type="entry name" value="Tri_helical_YiiM-like"/>
</dbReference>
<dbReference type="Gene3D" id="2.40.33.20">
    <property type="entry name" value="PK beta-barrel domain-like"/>
    <property type="match status" value="1"/>
</dbReference>
<dbReference type="RefSeq" id="WP_167127191.1">
    <property type="nucleotide sequence ID" value="NZ_JAAQQR010000005.1"/>
</dbReference>
<dbReference type="Pfam" id="PF03475">
    <property type="entry name" value="YiiM_3-alpha"/>
    <property type="match status" value="1"/>
</dbReference>
<protein>
    <submittedName>
        <fullName evidence="2">MOSC domain-containing protein</fullName>
    </submittedName>
</protein>
<feature type="domain" description="MOSC" evidence="1">
    <location>
        <begin position="30"/>
        <end position="167"/>
    </location>
</feature>
<accession>A0ABX0Q5N4</accession>
<comment type="caution">
    <text evidence="2">The sequence shown here is derived from an EMBL/GenBank/DDBJ whole genome shotgun (WGS) entry which is preliminary data.</text>
</comment>
<dbReference type="PANTHER" id="PTHR30212:SF2">
    <property type="entry name" value="PROTEIN YIIM"/>
    <property type="match status" value="1"/>
</dbReference>
<dbReference type="InterPro" id="IPR052353">
    <property type="entry name" value="Benzoxazolinone_Detox_Enz"/>
</dbReference>
<dbReference type="InterPro" id="IPR011037">
    <property type="entry name" value="Pyrv_Knase-like_insert_dom_sf"/>
</dbReference>